<feature type="compositionally biased region" description="Low complexity" evidence="1">
    <location>
        <begin position="103"/>
        <end position="113"/>
    </location>
</feature>
<gene>
    <name evidence="3" type="ORF">IAB37_08955</name>
</gene>
<keyword evidence="2" id="KW-0812">Transmembrane</keyword>
<evidence type="ECO:0000313" key="3">
    <source>
        <dbReference type="EMBL" id="HIR61687.1"/>
    </source>
</evidence>
<name>A0A9D1J5I3_9FIRM</name>
<sequence length="385" mass="41193">MRQGKNFHSRVVVWHRRPAGKAGGGWMLAAVFAAVFLGTSFLLPQLPGFDEALSLAAPGGVSESAPAEISSAPSEPEPDGDAVSAPESGPDPEDTTLSSLPLESAENPETASAPEEEPEIAPENQAVLVHKTYTTSPSEVFVQVGNAFVKNVTDYANSVVLEAEAASPAFTLEDTSEPQVLIMHTHTTESYMPFTGDVYDTTYPSRTTDNTQNMAAVGDVITQKLQEAGIGVIHDTTQHDYPSYNGSYDRSAETVKGILAQYPSIKVVLDIHRDAIISGDTVTAPVVESDEGTAAQVMIISGCDDGTMDYPDWRENLAFAIDLQQQMEADHPGFTRPVLFDYRFYNQNLTTGSLLIEVGGHGNTLSQAKLAGEWIGESLAALLKG</sequence>
<dbReference type="NCBIfam" id="TIGR02867">
    <property type="entry name" value="spore_II_P"/>
    <property type="match status" value="1"/>
</dbReference>
<protein>
    <submittedName>
        <fullName evidence="3">Stage II sporulation protein P</fullName>
    </submittedName>
</protein>
<dbReference type="InterPro" id="IPR010897">
    <property type="entry name" value="Spore_II_P"/>
</dbReference>
<dbReference type="EMBL" id="DVHA01000290">
    <property type="protein sequence ID" value="HIR61687.1"/>
    <property type="molecule type" value="Genomic_DNA"/>
</dbReference>
<keyword evidence="2" id="KW-0472">Membrane</keyword>
<evidence type="ECO:0000313" key="4">
    <source>
        <dbReference type="Proteomes" id="UP000824241"/>
    </source>
</evidence>
<accession>A0A9D1J5I3</accession>
<feature type="transmembrane region" description="Helical" evidence="2">
    <location>
        <begin position="25"/>
        <end position="43"/>
    </location>
</feature>
<keyword evidence="2" id="KW-1133">Transmembrane helix</keyword>
<feature type="region of interest" description="Disordered" evidence="1">
    <location>
        <begin position="61"/>
        <end position="119"/>
    </location>
</feature>
<evidence type="ECO:0000256" key="2">
    <source>
        <dbReference type="SAM" id="Phobius"/>
    </source>
</evidence>
<feature type="compositionally biased region" description="Low complexity" evidence="1">
    <location>
        <begin position="62"/>
        <end position="74"/>
    </location>
</feature>
<reference evidence="3" key="2">
    <citation type="journal article" date="2021" name="PeerJ">
        <title>Extensive microbial diversity within the chicken gut microbiome revealed by metagenomics and culture.</title>
        <authorList>
            <person name="Gilroy R."/>
            <person name="Ravi A."/>
            <person name="Getino M."/>
            <person name="Pursley I."/>
            <person name="Horton D.L."/>
            <person name="Alikhan N.F."/>
            <person name="Baker D."/>
            <person name="Gharbi K."/>
            <person name="Hall N."/>
            <person name="Watson M."/>
            <person name="Adriaenssens E.M."/>
            <person name="Foster-Nyarko E."/>
            <person name="Jarju S."/>
            <person name="Secka A."/>
            <person name="Antonio M."/>
            <person name="Oren A."/>
            <person name="Chaudhuri R.R."/>
            <person name="La Ragione R."/>
            <person name="Hildebrand F."/>
            <person name="Pallen M.J."/>
        </authorList>
    </citation>
    <scope>NUCLEOTIDE SEQUENCE</scope>
    <source>
        <strain evidence="3">CHK189-12415</strain>
    </source>
</reference>
<dbReference type="Pfam" id="PF07454">
    <property type="entry name" value="SpoIIP"/>
    <property type="match status" value="1"/>
</dbReference>
<organism evidence="3 4">
    <name type="scientific">Candidatus Faecivivens stercoravium</name>
    <dbReference type="NCBI Taxonomy" id="2840803"/>
    <lineage>
        <taxon>Bacteria</taxon>
        <taxon>Bacillati</taxon>
        <taxon>Bacillota</taxon>
        <taxon>Clostridia</taxon>
        <taxon>Eubacteriales</taxon>
        <taxon>Oscillospiraceae</taxon>
        <taxon>Oscillospiraceae incertae sedis</taxon>
        <taxon>Candidatus Faecivivens</taxon>
    </lineage>
</organism>
<comment type="caution">
    <text evidence="3">The sequence shown here is derived from an EMBL/GenBank/DDBJ whole genome shotgun (WGS) entry which is preliminary data.</text>
</comment>
<evidence type="ECO:0000256" key="1">
    <source>
        <dbReference type="SAM" id="MobiDB-lite"/>
    </source>
</evidence>
<reference evidence="3" key="1">
    <citation type="submission" date="2020-10" db="EMBL/GenBank/DDBJ databases">
        <authorList>
            <person name="Gilroy R."/>
        </authorList>
    </citation>
    <scope>NUCLEOTIDE SEQUENCE</scope>
    <source>
        <strain evidence="3">CHK189-12415</strain>
    </source>
</reference>
<dbReference type="AlphaFoldDB" id="A0A9D1J5I3"/>
<proteinExistence type="predicted"/>
<dbReference type="Proteomes" id="UP000824241">
    <property type="component" value="Unassembled WGS sequence"/>
</dbReference>